<dbReference type="GO" id="GO:0008933">
    <property type="term" value="F:peptidoglycan lytic transglycosylase activity"/>
    <property type="evidence" value="ECO:0007669"/>
    <property type="project" value="TreeGrafter"/>
</dbReference>
<dbReference type="InterPro" id="IPR043426">
    <property type="entry name" value="MltB-like"/>
</dbReference>
<accession>C7NL28</accession>
<dbReference type="SUPFAM" id="SSF53955">
    <property type="entry name" value="Lysozyme-like"/>
    <property type="match status" value="1"/>
</dbReference>
<organism evidence="3 4">
    <name type="scientific">Kytococcus sedentarius (strain ATCC 14392 / DSM 20547 / JCM 11482 / CCUG 33030 / NBRC 15357 / NCTC 11040 / CCM 314 / 541)</name>
    <name type="common">Micrococcus sedentarius</name>
    <dbReference type="NCBI Taxonomy" id="478801"/>
    <lineage>
        <taxon>Bacteria</taxon>
        <taxon>Bacillati</taxon>
        <taxon>Actinomycetota</taxon>
        <taxon>Actinomycetes</taxon>
        <taxon>Micrococcales</taxon>
        <taxon>Kytococcaceae</taxon>
        <taxon>Kytococcus</taxon>
    </lineage>
</organism>
<gene>
    <name evidence="3" type="ordered locus">Ksed_05000</name>
</gene>
<dbReference type="Proteomes" id="UP000006666">
    <property type="component" value="Chromosome"/>
</dbReference>
<feature type="domain" description="Transglycosylase SLT" evidence="2">
    <location>
        <begin position="136"/>
        <end position="177"/>
    </location>
</feature>
<dbReference type="PANTHER" id="PTHR30163">
    <property type="entry name" value="MEMBRANE-BOUND LYTIC MUREIN TRANSGLYCOSYLASE B"/>
    <property type="match status" value="1"/>
</dbReference>
<dbReference type="HOGENOM" id="CLU_1276266_0_0_11"/>
<dbReference type="AlphaFoldDB" id="C7NL28"/>
<keyword evidence="4" id="KW-1185">Reference proteome</keyword>
<dbReference type="RefSeq" id="WP_012801988.1">
    <property type="nucleotide sequence ID" value="NC_013169.1"/>
</dbReference>
<dbReference type="Gene3D" id="1.10.530.10">
    <property type="match status" value="1"/>
</dbReference>
<feature type="region of interest" description="Disordered" evidence="1">
    <location>
        <begin position="107"/>
        <end position="128"/>
    </location>
</feature>
<sequence>MAKRRRTTRRNGLDPRAWIAIALVVALVIAYGVFTLNPANERVDDIPEQALEAYRGAAEGAEDFEHSCHHLDWRVLAGIGRVESKHAEGGELTDAGVADPPIYGPRLDGSGAGGNTTGISDTDGGEVDGDTEYDRAVGPMQFIPTTWEIHGKDGDGDGEADPQNIHDAALSAASLLCANQEIDLSDEDTLRRAIKRYNNSDAYVEKVLTWAERYGR</sequence>
<dbReference type="eggNOG" id="COG2951">
    <property type="taxonomic scope" value="Bacteria"/>
</dbReference>
<proteinExistence type="predicted"/>
<evidence type="ECO:0000259" key="2">
    <source>
        <dbReference type="Pfam" id="PF13406"/>
    </source>
</evidence>
<protein>
    <recommendedName>
        <fullName evidence="2">Transglycosylase SLT domain-containing protein</fullName>
    </recommendedName>
</protein>
<dbReference type="GO" id="GO:0009253">
    <property type="term" value="P:peptidoglycan catabolic process"/>
    <property type="evidence" value="ECO:0007669"/>
    <property type="project" value="TreeGrafter"/>
</dbReference>
<evidence type="ECO:0000313" key="4">
    <source>
        <dbReference type="Proteomes" id="UP000006666"/>
    </source>
</evidence>
<reference evidence="3 4" key="1">
    <citation type="journal article" date="2009" name="Stand. Genomic Sci.">
        <title>Complete genome sequence of Kytococcus sedentarius type strain (541).</title>
        <authorList>
            <person name="Sims D."/>
            <person name="Brettin T."/>
            <person name="Detter J.C."/>
            <person name="Han C."/>
            <person name="Lapidus A."/>
            <person name="Copeland A."/>
            <person name="Glavina Del Rio T."/>
            <person name="Nolan M."/>
            <person name="Chen F."/>
            <person name="Lucas S."/>
            <person name="Tice H."/>
            <person name="Cheng J.F."/>
            <person name="Bruce D."/>
            <person name="Goodwin L."/>
            <person name="Pitluck S."/>
            <person name="Ovchinnikova G."/>
            <person name="Pati A."/>
            <person name="Ivanova N."/>
            <person name="Mavrommatis K."/>
            <person name="Chen A."/>
            <person name="Palaniappan K."/>
            <person name="D'haeseleer P."/>
            <person name="Chain P."/>
            <person name="Bristow J."/>
            <person name="Eisen J.A."/>
            <person name="Markowitz V."/>
            <person name="Hugenholtz P."/>
            <person name="Schneider S."/>
            <person name="Goker M."/>
            <person name="Pukall R."/>
            <person name="Kyrpides N.C."/>
            <person name="Klenk H.P."/>
        </authorList>
    </citation>
    <scope>NUCLEOTIDE SEQUENCE [LARGE SCALE GENOMIC DNA]</scope>
    <source>
        <strain evidence="4">ATCC 14392 / DSM 20547 / JCM 11482 / CCUG 33030 / NBRC 15357 / NCTC 11040 / CCM 314 / 541</strain>
    </source>
</reference>
<dbReference type="KEGG" id="kse:Ksed_05000"/>
<evidence type="ECO:0000256" key="1">
    <source>
        <dbReference type="SAM" id="MobiDB-lite"/>
    </source>
</evidence>
<evidence type="ECO:0000313" key="3">
    <source>
        <dbReference type="EMBL" id="ACV05570.1"/>
    </source>
</evidence>
<dbReference type="InterPro" id="IPR031304">
    <property type="entry name" value="SLT_2"/>
</dbReference>
<dbReference type="STRING" id="478801.Ksed_05000"/>
<dbReference type="CAZy" id="GH23">
    <property type="family name" value="Glycoside Hydrolase Family 23"/>
</dbReference>
<dbReference type="PANTHER" id="PTHR30163:SF8">
    <property type="entry name" value="LYTIC MUREIN TRANSGLYCOSYLASE"/>
    <property type="match status" value="1"/>
</dbReference>
<dbReference type="Pfam" id="PF13406">
    <property type="entry name" value="SLT_2"/>
    <property type="match status" value="1"/>
</dbReference>
<dbReference type="CDD" id="cd13399">
    <property type="entry name" value="Slt35-like"/>
    <property type="match status" value="1"/>
</dbReference>
<dbReference type="InterPro" id="IPR023346">
    <property type="entry name" value="Lysozyme-like_dom_sf"/>
</dbReference>
<name>C7NL28_KYTSD</name>
<dbReference type="EMBL" id="CP001686">
    <property type="protein sequence ID" value="ACV05570.1"/>
    <property type="molecule type" value="Genomic_DNA"/>
</dbReference>